<dbReference type="RefSeq" id="WP_209538761.1">
    <property type="nucleotide sequence ID" value="NZ_CP053381.1"/>
</dbReference>
<dbReference type="Gene3D" id="1.20.120.1490">
    <property type="match status" value="1"/>
</dbReference>
<organism evidence="4 5">
    <name type="scientific">Billgrantia sulfidoxydans</name>
    <dbReference type="NCBI Taxonomy" id="2733484"/>
    <lineage>
        <taxon>Bacteria</taxon>
        <taxon>Pseudomonadati</taxon>
        <taxon>Pseudomonadota</taxon>
        <taxon>Gammaproteobacteria</taxon>
        <taxon>Oceanospirillales</taxon>
        <taxon>Halomonadaceae</taxon>
        <taxon>Billgrantia</taxon>
    </lineage>
</organism>
<keyword evidence="2" id="KW-1133">Transmembrane helix</keyword>
<evidence type="ECO:0000256" key="1">
    <source>
        <dbReference type="SAM" id="MobiDB-lite"/>
    </source>
</evidence>
<dbReference type="EMBL" id="CP053381">
    <property type="protein sequence ID" value="QTP53194.1"/>
    <property type="molecule type" value="Genomic_DNA"/>
</dbReference>
<evidence type="ECO:0000256" key="2">
    <source>
        <dbReference type="SAM" id="Phobius"/>
    </source>
</evidence>
<feature type="transmembrane region" description="Helical" evidence="2">
    <location>
        <begin position="48"/>
        <end position="68"/>
    </location>
</feature>
<sequence>MISRLSLCFCLGLALGAMASAATAQEVNSGTASVDVASPGMMSGDMGSGMMSGMMGGGMMGGGMMSGMMGGGMMSGMMGGGRMSGMMGGGRMPCPMMGGGSKGALPMLDQAQRSELRELIHEHRPAQLQRLGQLMNLRDDMAVALQAERPELETLQALHARMAELQGEMLTERVRLQHRLQDLMTEEQRQPAAPETVAPDDHEAHH</sequence>
<gene>
    <name evidence="4" type="ORF">HNO51_06175</name>
</gene>
<protein>
    <recommendedName>
        <fullName evidence="6">Zinc resistance-associated protein</fullName>
    </recommendedName>
</protein>
<name>A0ABX7VXF1_9GAMM</name>
<evidence type="ECO:0000313" key="5">
    <source>
        <dbReference type="Proteomes" id="UP000671868"/>
    </source>
</evidence>
<accession>A0ABX7VXF1</accession>
<keyword evidence="2" id="KW-0472">Membrane</keyword>
<keyword evidence="5" id="KW-1185">Reference proteome</keyword>
<evidence type="ECO:0000313" key="4">
    <source>
        <dbReference type="EMBL" id="QTP53194.1"/>
    </source>
</evidence>
<reference evidence="4 5" key="1">
    <citation type="journal article" date="2021" name="Front. Microbiol.">
        <title>Aerobic Denitrification and Heterotrophic Sulfur Oxidation in the Genus Halomonas Revealed by Six Novel Species Characterizations and Genome-Based Analysis.</title>
        <authorList>
            <person name="Wang L."/>
            <person name="Shao Z."/>
        </authorList>
    </citation>
    <scope>NUCLEOTIDE SEQUENCE [LARGE SCALE GENOMIC DNA]</scope>
    <source>
        <strain evidence="4 5">MCCC 1A11059</strain>
    </source>
</reference>
<feature type="region of interest" description="Disordered" evidence="1">
    <location>
        <begin position="184"/>
        <end position="206"/>
    </location>
</feature>
<dbReference type="Proteomes" id="UP000671868">
    <property type="component" value="Chromosome"/>
</dbReference>
<proteinExistence type="predicted"/>
<keyword evidence="3" id="KW-0732">Signal</keyword>
<feature type="chain" id="PRO_5045894827" description="Zinc resistance-associated protein" evidence="3">
    <location>
        <begin position="25"/>
        <end position="206"/>
    </location>
</feature>
<feature type="signal peptide" evidence="3">
    <location>
        <begin position="1"/>
        <end position="24"/>
    </location>
</feature>
<evidence type="ECO:0000256" key="3">
    <source>
        <dbReference type="SAM" id="SignalP"/>
    </source>
</evidence>
<keyword evidence="2" id="KW-0812">Transmembrane</keyword>
<evidence type="ECO:0008006" key="6">
    <source>
        <dbReference type="Google" id="ProtNLM"/>
    </source>
</evidence>